<name>A0ACC2DSB2_DIPCM</name>
<keyword evidence="2" id="KW-1185">Reference proteome</keyword>
<protein>
    <submittedName>
        <fullName evidence="1">Uncharacterized protein</fullName>
    </submittedName>
</protein>
<reference evidence="2" key="1">
    <citation type="journal article" date="2024" name="Proc. Natl. Acad. Sci. U.S.A.">
        <title>Extraordinary preservation of gene collinearity over three hundred million years revealed in homosporous lycophytes.</title>
        <authorList>
            <person name="Li C."/>
            <person name="Wickell D."/>
            <person name="Kuo L.Y."/>
            <person name="Chen X."/>
            <person name="Nie B."/>
            <person name="Liao X."/>
            <person name="Peng D."/>
            <person name="Ji J."/>
            <person name="Jenkins J."/>
            <person name="Williams M."/>
            <person name="Shu S."/>
            <person name="Plott C."/>
            <person name="Barry K."/>
            <person name="Rajasekar S."/>
            <person name="Grimwood J."/>
            <person name="Han X."/>
            <person name="Sun S."/>
            <person name="Hou Z."/>
            <person name="He W."/>
            <person name="Dai G."/>
            <person name="Sun C."/>
            <person name="Schmutz J."/>
            <person name="Leebens-Mack J.H."/>
            <person name="Li F.W."/>
            <person name="Wang L."/>
        </authorList>
    </citation>
    <scope>NUCLEOTIDE SEQUENCE [LARGE SCALE GENOMIC DNA]</scope>
    <source>
        <strain evidence="2">cv. PW_Plant_1</strain>
    </source>
</reference>
<evidence type="ECO:0000313" key="2">
    <source>
        <dbReference type="Proteomes" id="UP001162992"/>
    </source>
</evidence>
<sequence>MVSVLVTVVLTLLLATFISASFLVPAFIRSKKSFDVGSKRSSAAQNSIKRSSTYTTSEVAKHNSMTDCWIIVKDKVYDVTPFVDEHPGGYTILNNAGGDSTVGFYGPQHASKVFDMIDEYYIGDLYL</sequence>
<accession>A0ACC2DSB2</accession>
<comment type="caution">
    <text evidence="1">The sequence shown here is derived from an EMBL/GenBank/DDBJ whole genome shotgun (WGS) entry which is preliminary data.</text>
</comment>
<organism evidence="1 2">
    <name type="scientific">Diphasiastrum complanatum</name>
    <name type="common">Issler's clubmoss</name>
    <name type="synonym">Lycopodium complanatum</name>
    <dbReference type="NCBI Taxonomy" id="34168"/>
    <lineage>
        <taxon>Eukaryota</taxon>
        <taxon>Viridiplantae</taxon>
        <taxon>Streptophyta</taxon>
        <taxon>Embryophyta</taxon>
        <taxon>Tracheophyta</taxon>
        <taxon>Lycopodiopsida</taxon>
        <taxon>Lycopodiales</taxon>
        <taxon>Lycopodiaceae</taxon>
        <taxon>Lycopodioideae</taxon>
        <taxon>Diphasiastrum</taxon>
    </lineage>
</organism>
<evidence type="ECO:0000313" key="1">
    <source>
        <dbReference type="EMBL" id="KAJ7557080.1"/>
    </source>
</evidence>
<dbReference type="EMBL" id="CM055096">
    <property type="protein sequence ID" value="KAJ7557080.1"/>
    <property type="molecule type" value="Genomic_DNA"/>
</dbReference>
<dbReference type="Proteomes" id="UP001162992">
    <property type="component" value="Chromosome 5"/>
</dbReference>
<gene>
    <name evidence="1" type="ORF">O6H91_05G111000</name>
</gene>
<proteinExistence type="predicted"/>